<dbReference type="Gene3D" id="3.20.20.80">
    <property type="entry name" value="Glycosidases"/>
    <property type="match status" value="1"/>
</dbReference>
<gene>
    <name evidence="4" type="ORF">I6U51_23220</name>
</gene>
<dbReference type="CDD" id="cd02874">
    <property type="entry name" value="GH18_CFLE_spore_hydrolase"/>
    <property type="match status" value="1"/>
</dbReference>
<dbReference type="Pfam" id="PF04122">
    <property type="entry name" value="CW_binding_2"/>
    <property type="match status" value="1"/>
</dbReference>
<dbReference type="GO" id="GO:0008061">
    <property type="term" value="F:chitin binding"/>
    <property type="evidence" value="ECO:0007669"/>
    <property type="project" value="InterPro"/>
</dbReference>
<dbReference type="PROSITE" id="PS51910">
    <property type="entry name" value="GH18_2"/>
    <property type="match status" value="1"/>
</dbReference>
<evidence type="ECO:0000313" key="5">
    <source>
        <dbReference type="Proteomes" id="UP000622687"/>
    </source>
</evidence>
<evidence type="ECO:0000256" key="1">
    <source>
        <dbReference type="ARBA" id="ARBA00022801"/>
    </source>
</evidence>
<dbReference type="InterPro" id="IPR007253">
    <property type="entry name" value="Cell_wall-bd_2"/>
</dbReference>
<dbReference type="GO" id="GO:0016798">
    <property type="term" value="F:hydrolase activity, acting on glycosyl bonds"/>
    <property type="evidence" value="ECO:0007669"/>
    <property type="project" value="UniProtKB-KW"/>
</dbReference>
<protein>
    <submittedName>
        <fullName evidence="4">Cell wall-binding repeat-containing protein</fullName>
    </submittedName>
</protein>
<keyword evidence="5" id="KW-1185">Reference proteome</keyword>
<dbReference type="InterPro" id="IPR029070">
    <property type="entry name" value="Chitinase_insertion_sf"/>
</dbReference>
<dbReference type="Proteomes" id="UP000622687">
    <property type="component" value="Unassembled WGS sequence"/>
</dbReference>
<dbReference type="EMBL" id="JAEEGB010000045">
    <property type="protein sequence ID" value="MBI6875588.1"/>
    <property type="molecule type" value="Genomic_DNA"/>
</dbReference>
<dbReference type="InterPro" id="IPR011583">
    <property type="entry name" value="Chitinase_II/V-like_cat"/>
</dbReference>
<accession>A0A934I3G5</accession>
<dbReference type="SMART" id="SM00636">
    <property type="entry name" value="Glyco_18"/>
    <property type="match status" value="1"/>
</dbReference>
<feature type="non-terminal residue" evidence="4">
    <location>
        <position position="1"/>
    </location>
</feature>
<keyword evidence="1" id="KW-0378">Hydrolase</keyword>
<evidence type="ECO:0000259" key="3">
    <source>
        <dbReference type="PROSITE" id="PS51910"/>
    </source>
</evidence>
<dbReference type="SUPFAM" id="SSF51445">
    <property type="entry name" value="(Trans)glycosidases"/>
    <property type="match status" value="1"/>
</dbReference>
<name>A0A934I3G5_9CLOT</name>
<keyword evidence="2" id="KW-0326">Glycosidase</keyword>
<reference evidence="4" key="1">
    <citation type="submission" date="2020-12" db="EMBL/GenBank/DDBJ databases">
        <title>Clostridium thailandense sp. nov., a novel acetogenic bacterium isolated from peat land soil in Thailand.</title>
        <authorList>
            <person name="Chaikitkaew S."/>
            <person name="Birkeland N.K."/>
        </authorList>
    </citation>
    <scope>NUCLEOTIDE SEQUENCE</scope>
    <source>
        <strain evidence="4">DSM 17425</strain>
    </source>
</reference>
<comment type="caution">
    <text evidence="4">The sequence shown here is derived from an EMBL/GenBank/DDBJ whole genome shotgun (WGS) entry which is preliminary data.</text>
</comment>
<dbReference type="PANTHER" id="PTHR46066">
    <property type="entry name" value="CHITINASE DOMAIN-CONTAINING PROTEIN 1 FAMILY MEMBER"/>
    <property type="match status" value="1"/>
</dbReference>
<proteinExistence type="predicted"/>
<dbReference type="PANTHER" id="PTHR46066:SF2">
    <property type="entry name" value="CHITINASE DOMAIN-CONTAINING PROTEIN 1"/>
    <property type="match status" value="1"/>
</dbReference>
<dbReference type="Pfam" id="PF00704">
    <property type="entry name" value="Glyco_hydro_18"/>
    <property type="match status" value="1"/>
</dbReference>
<dbReference type="InterPro" id="IPR041704">
    <property type="entry name" value="CFLE_GH18"/>
</dbReference>
<dbReference type="GO" id="GO:0005975">
    <property type="term" value="P:carbohydrate metabolic process"/>
    <property type="evidence" value="ECO:0007669"/>
    <property type="project" value="InterPro"/>
</dbReference>
<dbReference type="InterPro" id="IPR001223">
    <property type="entry name" value="Glyco_hydro18_cat"/>
</dbReference>
<dbReference type="RefSeq" id="WP_211144926.1">
    <property type="nucleotide sequence ID" value="NZ_JAEEGB010000045.1"/>
</dbReference>
<evidence type="ECO:0000313" key="4">
    <source>
        <dbReference type="EMBL" id="MBI6875588.1"/>
    </source>
</evidence>
<feature type="domain" description="GH18" evidence="3">
    <location>
        <begin position="102"/>
        <end position="415"/>
    </location>
</feature>
<dbReference type="Gene3D" id="3.10.50.10">
    <property type="match status" value="1"/>
</dbReference>
<dbReference type="AlphaFoldDB" id="A0A934I3G5"/>
<organism evidence="4 5">
    <name type="scientific">Clostridium aciditolerans</name>
    <dbReference type="NCBI Taxonomy" id="339861"/>
    <lineage>
        <taxon>Bacteria</taxon>
        <taxon>Bacillati</taxon>
        <taxon>Bacillota</taxon>
        <taxon>Clostridia</taxon>
        <taxon>Eubacteriales</taxon>
        <taxon>Clostridiaceae</taxon>
        <taxon>Clostridium</taxon>
    </lineage>
</organism>
<evidence type="ECO:0000256" key="2">
    <source>
        <dbReference type="ARBA" id="ARBA00023295"/>
    </source>
</evidence>
<dbReference type="InterPro" id="IPR017853">
    <property type="entry name" value="GH"/>
</dbReference>
<sequence length="415" mass="46042">ENVKRLSGIDRYSTNAAILNEFSKDINFNNIYFANGENFPDALSGSSAAAKNSAPILLTDGSYYRGKSIIDSNSESISFIKLLGGTSIIPDSLAERILKPSKSLLGYSTYYYPGDNASYNSLISNSDLIDEIATDTFDTDGYGNLSGDIPVDQLNYASKNKISTLAMITNNFDGDIAKSMLENSSNRNKLINNILNVLVANNYKGVNIDLEGVYYDDRTYLSTFMKELYNVLHSQGFEVTISVPAKTRDSLNDNWAGAFDYAEIAKYSDKIILMTYDEHWSGGTPGPIASINWVQNVVNYTLTVVPKDKIMVGIASYAYDWTSTGKKADAYSIQQAYDIAAKYNSTVKWDSTSKSPYFNYTDNSGVYHTVWFENSTSIGYKLDIVNNCDLSGAAMWRLGLENSDFWSIIALRLNK</sequence>